<dbReference type="RefSeq" id="WP_004052706.1">
    <property type="nucleotide sequence ID" value="NZ_AOMC01000087.1"/>
</dbReference>
<gene>
    <name evidence="4" type="ORF">C448_05963</name>
</gene>
<sequence length="214" mass="24323">MNSATIHIDLNDDYVLSDLSTIRDESFPVYYFEVIEGDNIRFVINAGQYKDEIMDILQKANAVQSVKPLPDSQLLITKRSSGVLPIIRDNHATLRKMTKFEGTHRTFNIVVSDRETIKEIIGELEDLGTVQLEQLRPVGKPTSILSARQSEVLELAYNEGYFDWPRRTDAETLANQLGITHATFLEHVRKSESKILGEILNNELPNQNSITSHR</sequence>
<comment type="caution">
    <text evidence="4">The sequence shown here is derived from an EMBL/GenBank/DDBJ whole genome shotgun (WGS) entry which is preliminary data.</text>
</comment>
<accession>M0MPG9</accession>
<keyword evidence="2" id="KW-0804">Transcription</keyword>
<dbReference type="PANTHER" id="PTHR34236:SF1">
    <property type="entry name" value="DIMETHYL SULFOXIDE REDUCTASE TRANSCRIPTIONAL ACTIVATOR"/>
    <property type="match status" value="1"/>
</dbReference>
<reference evidence="4 5" key="1">
    <citation type="journal article" date="2014" name="PLoS Genet.">
        <title>Phylogenetically driven sequencing of extremely halophilic archaea reveals strategies for static and dynamic osmo-response.</title>
        <authorList>
            <person name="Becker E.A."/>
            <person name="Seitzer P.M."/>
            <person name="Tritt A."/>
            <person name="Larsen D."/>
            <person name="Krusor M."/>
            <person name="Yao A.I."/>
            <person name="Wu D."/>
            <person name="Madern D."/>
            <person name="Eisen J.A."/>
            <person name="Darling A.E."/>
            <person name="Facciotti M.T."/>
        </authorList>
    </citation>
    <scope>NUCLEOTIDE SEQUENCE [LARGE SCALE GENOMIC DNA]</scope>
    <source>
        <strain evidence="4 5">DSM 1307</strain>
    </source>
</reference>
<dbReference type="eggNOG" id="arCOG02276">
    <property type="taxonomic scope" value="Archaea"/>
</dbReference>
<evidence type="ECO:0000256" key="2">
    <source>
        <dbReference type="ARBA" id="ARBA00023163"/>
    </source>
</evidence>
<evidence type="ECO:0000313" key="5">
    <source>
        <dbReference type="Proteomes" id="UP000011568"/>
    </source>
</evidence>
<dbReference type="Proteomes" id="UP000011568">
    <property type="component" value="Unassembled WGS sequence"/>
</dbReference>
<dbReference type="PANTHER" id="PTHR34236">
    <property type="entry name" value="DIMETHYL SULFOXIDE REDUCTASE TRANSCRIPTIONAL ACTIVATOR"/>
    <property type="match status" value="1"/>
</dbReference>
<keyword evidence="1" id="KW-0805">Transcription regulation</keyword>
<protein>
    <submittedName>
        <fullName evidence="4">Bacterio-opsin activator-like protein</fullName>
    </submittedName>
</protein>
<evidence type="ECO:0000313" key="4">
    <source>
        <dbReference type="EMBL" id="EMA46624.1"/>
    </source>
</evidence>
<dbReference type="Pfam" id="PF04967">
    <property type="entry name" value="HTH_10"/>
    <property type="match status" value="1"/>
</dbReference>
<dbReference type="InterPro" id="IPR007050">
    <property type="entry name" value="HTH_bacterioopsin"/>
</dbReference>
<evidence type="ECO:0000259" key="3">
    <source>
        <dbReference type="Pfam" id="PF04967"/>
    </source>
</evidence>
<dbReference type="OrthoDB" id="27447at2157"/>
<keyword evidence="5" id="KW-1185">Reference proteome</keyword>
<organism evidence="4 5">
    <name type="scientific">Halococcus morrhuae DSM 1307</name>
    <dbReference type="NCBI Taxonomy" id="931277"/>
    <lineage>
        <taxon>Archaea</taxon>
        <taxon>Methanobacteriati</taxon>
        <taxon>Methanobacteriota</taxon>
        <taxon>Stenosarchaea group</taxon>
        <taxon>Halobacteria</taxon>
        <taxon>Halobacteriales</taxon>
        <taxon>Halococcaceae</taxon>
        <taxon>Halococcus</taxon>
    </lineage>
</organism>
<evidence type="ECO:0000256" key="1">
    <source>
        <dbReference type="ARBA" id="ARBA00023015"/>
    </source>
</evidence>
<dbReference type="AlphaFoldDB" id="M0MPG9"/>
<proteinExistence type="predicted"/>
<dbReference type="EMBL" id="AOMC01000087">
    <property type="protein sequence ID" value="EMA46624.1"/>
    <property type="molecule type" value="Genomic_DNA"/>
</dbReference>
<name>M0MPG9_HALMO</name>
<feature type="domain" description="HTH bat-type" evidence="3">
    <location>
        <begin position="145"/>
        <end position="196"/>
    </location>
</feature>